<sequence>MTEWIQRVPNELSRDAVGLWQIIPALRASFGLDDQDLEDAVSATIQGLLERGAVPVRCGPKDGPEWLIDDAYGQDWNEVKAKVIADWVRRDVEPDVGDVWFAIISDQH</sequence>
<evidence type="ECO:0000313" key="1">
    <source>
        <dbReference type="EMBL" id="MBZ4187200.1"/>
    </source>
</evidence>
<organism evidence="1 2">
    <name type="scientific">Thermomonas beijingensis</name>
    <dbReference type="NCBI Taxonomy" id="2872701"/>
    <lineage>
        <taxon>Bacteria</taxon>
        <taxon>Pseudomonadati</taxon>
        <taxon>Pseudomonadota</taxon>
        <taxon>Gammaproteobacteria</taxon>
        <taxon>Lysobacterales</taxon>
        <taxon>Lysobacteraceae</taxon>
        <taxon>Thermomonas</taxon>
    </lineage>
</organism>
<dbReference type="Proteomes" id="UP001430290">
    <property type="component" value="Unassembled WGS sequence"/>
</dbReference>
<name>A0ABS7THH8_9GAMM</name>
<proteinExistence type="predicted"/>
<protein>
    <submittedName>
        <fullName evidence="1">Uncharacterized protein</fullName>
    </submittedName>
</protein>
<dbReference type="RefSeq" id="WP_223629866.1">
    <property type="nucleotide sequence ID" value="NZ_JAIQDJ010000025.1"/>
</dbReference>
<accession>A0ABS7THH8</accession>
<keyword evidence="2" id="KW-1185">Reference proteome</keyword>
<dbReference type="EMBL" id="JAIQDJ010000025">
    <property type="protein sequence ID" value="MBZ4187200.1"/>
    <property type="molecule type" value="Genomic_DNA"/>
</dbReference>
<reference evidence="1" key="1">
    <citation type="submission" date="2021-09" db="EMBL/GenBank/DDBJ databases">
        <authorList>
            <person name="Wu T."/>
            <person name="Guo S.Z."/>
        </authorList>
    </citation>
    <scope>NUCLEOTIDE SEQUENCE</scope>
    <source>
        <strain evidence="1">RSS-23</strain>
    </source>
</reference>
<gene>
    <name evidence="1" type="ORF">K7B09_12800</name>
</gene>
<comment type="caution">
    <text evidence="1">The sequence shown here is derived from an EMBL/GenBank/DDBJ whole genome shotgun (WGS) entry which is preliminary data.</text>
</comment>
<evidence type="ECO:0000313" key="2">
    <source>
        <dbReference type="Proteomes" id="UP001430290"/>
    </source>
</evidence>